<keyword evidence="3" id="KW-1003">Cell membrane</keyword>
<keyword evidence="8" id="KW-0472">Membrane</keyword>
<dbReference type="InterPro" id="IPR032675">
    <property type="entry name" value="LRR_dom_sf"/>
</dbReference>
<keyword evidence="5" id="KW-0812">Transmembrane</keyword>
<gene>
    <name evidence="11" type="ORF">RchiOBHm_Chr1g0347811</name>
</gene>
<keyword evidence="6" id="KW-0677">Repeat</keyword>
<evidence type="ECO:0000313" key="12">
    <source>
        <dbReference type="Proteomes" id="UP000238479"/>
    </source>
</evidence>
<keyword evidence="12" id="KW-1185">Reference proteome</keyword>
<evidence type="ECO:0000256" key="10">
    <source>
        <dbReference type="ARBA" id="ARBA00023180"/>
    </source>
</evidence>
<evidence type="ECO:0000256" key="1">
    <source>
        <dbReference type="ARBA" id="ARBA00004251"/>
    </source>
</evidence>
<comment type="subcellular location">
    <subcellularLocation>
        <location evidence="1">Cell membrane</location>
        <topology evidence="1">Single-pass type I membrane protein</topology>
    </subcellularLocation>
</comment>
<comment type="caution">
    <text evidence="11">The sequence shown here is derived from an EMBL/GenBank/DDBJ whole genome shotgun (WGS) entry which is preliminary data.</text>
</comment>
<reference evidence="11 12" key="1">
    <citation type="journal article" date="2018" name="Nat. Genet.">
        <title>The Rosa genome provides new insights in the design of modern roses.</title>
        <authorList>
            <person name="Bendahmane M."/>
        </authorList>
    </citation>
    <scope>NUCLEOTIDE SEQUENCE [LARGE SCALE GENOMIC DNA]</scope>
    <source>
        <strain evidence="12">cv. Old Blush</strain>
    </source>
</reference>
<dbReference type="Pfam" id="PF00560">
    <property type="entry name" value="LRR_1"/>
    <property type="match status" value="4"/>
</dbReference>
<dbReference type="Gramene" id="PRQ57391">
    <property type="protein sequence ID" value="PRQ57391"/>
    <property type="gene ID" value="RchiOBHm_Chr1g0347811"/>
</dbReference>
<dbReference type="PRINTS" id="PR00019">
    <property type="entry name" value="LEURICHRPT"/>
</dbReference>
<evidence type="ECO:0000256" key="8">
    <source>
        <dbReference type="ARBA" id="ARBA00023136"/>
    </source>
</evidence>
<dbReference type="FunFam" id="3.80.10.10:FF:000111">
    <property type="entry name" value="LRR receptor-like serine/threonine-protein kinase ERECTA"/>
    <property type="match status" value="1"/>
</dbReference>
<dbReference type="InterPro" id="IPR001611">
    <property type="entry name" value="Leu-rich_rpt"/>
</dbReference>
<evidence type="ECO:0000256" key="5">
    <source>
        <dbReference type="ARBA" id="ARBA00022692"/>
    </source>
</evidence>
<accession>A0A2P6SFE0</accession>
<dbReference type="EMBL" id="PDCK01000039">
    <property type="protein sequence ID" value="PRQ57391.1"/>
    <property type="molecule type" value="Genomic_DNA"/>
</dbReference>
<dbReference type="GO" id="GO:0005886">
    <property type="term" value="C:plasma membrane"/>
    <property type="evidence" value="ECO:0007669"/>
    <property type="project" value="UniProtKB-SubCell"/>
</dbReference>
<dbReference type="PANTHER" id="PTHR27004">
    <property type="entry name" value="RECEPTOR-LIKE PROTEIN 12 ISOFORM X1"/>
    <property type="match status" value="1"/>
</dbReference>
<dbReference type="PANTHER" id="PTHR27004:SF447">
    <property type="entry name" value="RECEPTOR LIKE PROTEIN 30-LIKE"/>
    <property type="match status" value="1"/>
</dbReference>
<comment type="similarity">
    <text evidence="2">Belongs to the RLP family.</text>
</comment>
<dbReference type="STRING" id="74649.A0A2P6SFE0"/>
<dbReference type="SUPFAM" id="SSF52058">
    <property type="entry name" value="L domain-like"/>
    <property type="match status" value="1"/>
</dbReference>
<dbReference type="OMA" id="ISHNIFT"/>
<name>A0A2P6SFE0_ROSCH</name>
<dbReference type="Proteomes" id="UP000238479">
    <property type="component" value="Chromosome 1"/>
</dbReference>
<evidence type="ECO:0000256" key="7">
    <source>
        <dbReference type="ARBA" id="ARBA00022989"/>
    </source>
</evidence>
<proteinExistence type="inferred from homology"/>
<protein>
    <submittedName>
        <fullName evidence="11">Putative leucine-rich repeat domain, L domain-containing protein</fullName>
    </submittedName>
</protein>
<dbReference type="Gene3D" id="3.80.10.10">
    <property type="entry name" value="Ribonuclease Inhibitor"/>
    <property type="match status" value="1"/>
</dbReference>
<evidence type="ECO:0000256" key="9">
    <source>
        <dbReference type="ARBA" id="ARBA00023170"/>
    </source>
</evidence>
<evidence type="ECO:0000313" key="11">
    <source>
        <dbReference type="EMBL" id="PRQ57391.1"/>
    </source>
</evidence>
<keyword evidence="9" id="KW-0675">Receptor</keyword>
<sequence length="336" mass="37982">MIDVSENKLQGRLPRSLANCVMLEFIVLSDNQFNDVFPFWLGNLPELKLLAMRHNGFYGVIGKPKKNLCFPELRILDLSHNNFSGKFPFEFIFSGNAMRGITASYSTYMETYSNLKVSAYVQPFTYEYSNTMTNKGVDRYYEKVQEDLGVVDISSNKFEGTIPEFMWKLKGLRFLNISHNIFTGYIPSILGNLALLESLDLSQNKLCGGIPHQFTQLTFLAEFNVSHNNLTGPIPHERQFTTFDHTSYEGNPGLCGDALPKKCGINPKTPLPPTATFEENDSDFGIEVDWKFVLAGFASGLVVGVVLADTVITRRHEWIIEIVAKLIKVLRRRPIS</sequence>
<keyword evidence="4" id="KW-0433">Leucine-rich repeat</keyword>
<evidence type="ECO:0000256" key="6">
    <source>
        <dbReference type="ARBA" id="ARBA00022737"/>
    </source>
</evidence>
<evidence type="ECO:0000256" key="2">
    <source>
        <dbReference type="ARBA" id="ARBA00009592"/>
    </source>
</evidence>
<keyword evidence="10" id="KW-0325">Glycoprotein</keyword>
<organism evidence="11 12">
    <name type="scientific">Rosa chinensis</name>
    <name type="common">China rose</name>
    <dbReference type="NCBI Taxonomy" id="74649"/>
    <lineage>
        <taxon>Eukaryota</taxon>
        <taxon>Viridiplantae</taxon>
        <taxon>Streptophyta</taxon>
        <taxon>Embryophyta</taxon>
        <taxon>Tracheophyta</taxon>
        <taxon>Spermatophyta</taxon>
        <taxon>Magnoliopsida</taxon>
        <taxon>eudicotyledons</taxon>
        <taxon>Gunneridae</taxon>
        <taxon>Pentapetalae</taxon>
        <taxon>rosids</taxon>
        <taxon>fabids</taxon>
        <taxon>Rosales</taxon>
        <taxon>Rosaceae</taxon>
        <taxon>Rosoideae</taxon>
        <taxon>Rosoideae incertae sedis</taxon>
        <taxon>Rosa</taxon>
    </lineage>
</organism>
<evidence type="ECO:0000256" key="4">
    <source>
        <dbReference type="ARBA" id="ARBA00022614"/>
    </source>
</evidence>
<evidence type="ECO:0000256" key="3">
    <source>
        <dbReference type="ARBA" id="ARBA00022475"/>
    </source>
</evidence>
<keyword evidence="7" id="KW-1133">Transmembrane helix</keyword>
<dbReference type="AlphaFoldDB" id="A0A2P6SFE0"/>